<evidence type="ECO:0000256" key="5">
    <source>
        <dbReference type="SAM" id="MobiDB-lite"/>
    </source>
</evidence>
<feature type="domain" description="HMA" evidence="6">
    <location>
        <begin position="7"/>
        <end position="75"/>
    </location>
</feature>
<accession>A0A9D5HUN8</accession>
<feature type="compositionally biased region" description="Basic and acidic residues" evidence="5">
    <location>
        <begin position="77"/>
        <end position="101"/>
    </location>
</feature>
<keyword evidence="3" id="KW-0449">Lipoprotein</keyword>
<evidence type="ECO:0000256" key="3">
    <source>
        <dbReference type="ARBA" id="ARBA00023289"/>
    </source>
</evidence>
<evidence type="ECO:0000313" key="8">
    <source>
        <dbReference type="Proteomes" id="UP001085076"/>
    </source>
</evidence>
<comment type="caution">
    <text evidence="7">The sequence shown here is derived from an EMBL/GenBank/DDBJ whole genome shotgun (WGS) entry which is preliminary data.</text>
</comment>
<keyword evidence="8" id="KW-1185">Reference proteome</keyword>
<dbReference type="GO" id="GO:0046872">
    <property type="term" value="F:metal ion binding"/>
    <property type="evidence" value="ECO:0007669"/>
    <property type="project" value="UniProtKB-KW"/>
</dbReference>
<feature type="region of interest" description="Disordered" evidence="5">
    <location>
        <begin position="74"/>
        <end position="102"/>
    </location>
</feature>
<evidence type="ECO:0000256" key="1">
    <source>
        <dbReference type="ARBA" id="ARBA00022481"/>
    </source>
</evidence>
<dbReference type="SUPFAM" id="SSF55008">
    <property type="entry name" value="HMA, heavy metal-associated domain"/>
    <property type="match status" value="1"/>
</dbReference>
<dbReference type="PANTHER" id="PTHR45868:SF14">
    <property type="entry name" value="OS08G0205500 PROTEIN"/>
    <property type="match status" value="1"/>
</dbReference>
<dbReference type="Pfam" id="PF00403">
    <property type="entry name" value="HMA"/>
    <property type="match status" value="1"/>
</dbReference>
<comment type="similarity">
    <text evidence="4">Belongs to the HIPP family.</text>
</comment>
<dbReference type="EMBL" id="JAGGNH010000001">
    <property type="protein sequence ID" value="KAJ0988697.1"/>
    <property type="molecule type" value="Genomic_DNA"/>
</dbReference>
<dbReference type="InterPro" id="IPR006121">
    <property type="entry name" value="HMA_dom"/>
</dbReference>
<dbReference type="CDD" id="cd00371">
    <property type="entry name" value="HMA"/>
    <property type="match status" value="1"/>
</dbReference>
<dbReference type="PANTHER" id="PTHR45868">
    <property type="entry name" value="HEAVY METAL-ASSOCIATED ISOPRENYLATED PLANT PROTEIN 33-RELATED"/>
    <property type="match status" value="1"/>
</dbReference>
<dbReference type="AlphaFoldDB" id="A0A9D5HUN8"/>
<name>A0A9D5HUN8_9LILI</name>
<protein>
    <recommendedName>
        <fullName evidence="6">HMA domain-containing protein</fullName>
    </recommendedName>
</protein>
<reference evidence="7" key="2">
    <citation type="journal article" date="2022" name="Hortic Res">
        <title>The genome of Dioscorea zingiberensis sheds light on the biosynthesis, origin and evolution of the medicinally important diosgenin saponins.</title>
        <authorList>
            <person name="Li Y."/>
            <person name="Tan C."/>
            <person name="Li Z."/>
            <person name="Guo J."/>
            <person name="Li S."/>
            <person name="Chen X."/>
            <person name="Wang C."/>
            <person name="Dai X."/>
            <person name="Yang H."/>
            <person name="Song W."/>
            <person name="Hou L."/>
            <person name="Xu J."/>
            <person name="Tong Z."/>
            <person name="Xu A."/>
            <person name="Yuan X."/>
            <person name="Wang W."/>
            <person name="Yang Q."/>
            <person name="Chen L."/>
            <person name="Sun Z."/>
            <person name="Wang K."/>
            <person name="Pan B."/>
            <person name="Chen J."/>
            <person name="Bao Y."/>
            <person name="Liu F."/>
            <person name="Qi X."/>
            <person name="Gang D.R."/>
            <person name="Wen J."/>
            <person name="Li J."/>
        </authorList>
    </citation>
    <scope>NUCLEOTIDE SEQUENCE</scope>
    <source>
        <strain evidence="7">Dzin_1.0</strain>
    </source>
</reference>
<dbReference type="InterPro" id="IPR036163">
    <property type="entry name" value="HMA_dom_sf"/>
</dbReference>
<dbReference type="Proteomes" id="UP001085076">
    <property type="component" value="Miscellaneous, Linkage group lg01"/>
</dbReference>
<evidence type="ECO:0000313" key="7">
    <source>
        <dbReference type="EMBL" id="KAJ0988697.1"/>
    </source>
</evidence>
<sequence>MAKEDDLKIVELKVSVNCCQGCRRQVMKALSTVKGVLKTEIHPTLPKVTVYGSVDAQTLIKKLAKRGKTAGLWPSTETHKLSKDSSTDETKPSSNLEKDIGIDNSTTVRTFRDEEKYSSNENISYVNEDRIKDINGANSSETSTPDAQVLVTQVPPNMASSMMASHARVFYPMEPSSTAPLVYYTVNPHYASNYVQEGGHYPYQVPVYHHHPPPAPPPAPSPAVMQYQTLGFSDYFNDDNTVGCQVM</sequence>
<keyword evidence="1" id="KW-0488">Methylation</keyword>
<evidence type="ECO:0000259" key="6">
    <source>
        <dbReference type="PROSITE" id="PS50846"/>
    </source>
</evidence>
<keyword evidence="2" id="KW-0479">Metal-binding</keyword>
<evidence type="ECO:0000256" key="2">
    <source>
        <dbReference type="ARBA" id="ARBA00022723"/>
    </source>
</evidence>
<dbReference type="PROSITE" id="PS50846">
    <property type="entry name" value="HMA_2"/>
    <property type="match status" value="1"/>
</dbReference>
<dbReference type="Gene3D" id="3.30.70.100">
    <property type="match status" value="1"/>
</dbReference>
<evidence type="ECO:0000256" key="4">
    <source>
        <dbReference type="ARBA" id="ARBA00024045"/>
    </source>
</evidence>
<gene>
    <name evidence="7" type="ORF">J5N97_007053</name>
</gene>
<organism evidence="7 8">
    <name type="scientific">Dioscorea zingiberensis</name>
    <dbReference type="NCBI Taxonomy" id="325984"/>
    <lineage>
        <taxon>Eukaryota</taxon>
        <taxon>Viridiplantae</taxon>
        <taxon>Streptophyta</taxon>
        <taxon>Embryophyta</taxon>
        <taxon>Tracheophyta</taxon>
        <taxon>Spermatophyta</taxon>
        <taxon>Magnoliopsida</taxon>
        <taxon>Liliopsida</taxon>
        <taxon>Dioscoreales</taxon>
        <taxon>Dioscoreaceae</taxon>
        <taxon>Dioscorea</taxon>
    </lineage>
</organism>
<keyword evidence="3" id="KW-0636">Prenylation</keyword>
<reference evidence="7" key="1">
    <citation type="submission" date="2021-03" db="EMBL/GenBank/DDBJ databases">
        <authorList>
            <person name="Li Z."/>
            <person name="Yang C."/>
        </authorList>
    </citation>
    <scope>NUCLEOTIDE SEQUENCE</scope>
    <source>
        <strain evidence="7">Dzin_1.0</strain>
        <tissue evidence="7">Leaf</tissue>
    </source>
</reference>
<dbReference type="OrthoDB" id="689350at2759"/>
<proteinExistence type="inferred from homology"/>